<gene>
    <name evidence="19" type="ORF">EHF_0413</name>
</gene>
<dbReference type="Gene3D" id="2.40.50.140">
    <property type="entry name" value="Nucleic acid-binding proteins"/>
    <property type="match status" value="1"/>
</dbReference>
<name>X5H3A5_9RICK</name>
<dbReference type="SUPFAM" id="SSF50249">
    <property type="entry name" value="Nucleic acid-binding proteins"/>
    <property type="match status" value="1"/>
</dbReference>
<dbReference type="InterPro" id="IPR048583">
    <property type="entry name" value="RNase_E_G_thioredoxin-like"/>
</dbReference>
<dbReference type="HOGENOM" id="CLU_003468_5_3_5"/>
<keyword evidence="13" id="KW-0255">Endonuclease</keyword>
<keyword evidence="11" id="KW-0479">Metal-binding</keyword>
<keyword evidence="5" id="KW-1003">Cell membrane</keyword>
<keyword evidence="16" id="KW-0694">RNA-binding</keyword>
<dbReference type="GO" id="GO:0016787">
    <property type="term" value="F:hydrolase activity"/>
    <property type="evidence" value="ECO:0007669"/>
    <property type="project" value="UniProtKB-KW"/>
</dbReference>
<dbReference type="GO" id="GO:0008033">
    <property type="term" value="P:tRNA processing"/>
    <property type="evidence" value="ECO:0007669"/>
    <property type="project" value="UniProtKB-KW"/>
</dbReference>
<evidence type="ECO:0000256" key="12">
    <source>
        <dbReference type="ARBA" id="ARBA00022730"/>
    </source>
</evidence>
<evidence type="ECO:0000256" key="13">
    <source>
        <dbReference type="ARBA" id="ARBA00022759"/>
    </source>
</evidence>
<evidence type="ECO:0000256" key="15">
    <source>
        <dbReference type="ARBA" id="ARBA00022842"/>
    </source>
</evidence>
<dbReference type="Pfam" id="PF10150">
    <property type="entry name" value="RNase_E_G"/>
    <property type="match status" value="1"/>
</dbReference>
<evidence type="ECO:0000313" key="20">
    <source>
        <dbReference type="Proteomes" id="UP000023762"/>
    </source>
</evidence>
<evidence type="ECO:0000256" key="9">
    <source>
        <dbReference type="ARBA" id="ARBA00022694"/>
    </source>
</evidence>
<sequence length="614" mass="70196">MSDHSKRILIDAVYQDGIRVAVLRDGQVVEFDQESKSKKCLKGNVYCAVVKRIEPSLQAVFIEYGANKHGFLPFSEISLNYYNISEGEKEKLYQVLYEDSDIKNNDDIKNDDDIKSVDDSVICDSKDQGDVSHYNEKLTLLKKDNLKNGKSKLPFYKLYKVQDVIKLDQKLMAQIVKEERGNKGATFSTFITLVGRYCIFMPNSGNKNSGISRRIEDADDRKVLKNFLSAIKLPKESGMIIRTAGSNKSQRDIEQDLSYLQSTWRSIQNSYVSITMPSLLYVEGDIIKRTLRDYCDENTQDIIVSGSYAYELAKECVKFMFRNRVRLRIYKGSVPIFSYYKVESQISELYGNIVNLPSGGYMVITPTEALVSIDVNSGKMTGEDSIEETAYKTNMEAVKEIARQVNLRGLSGLIVIDFIDMLKYRYCRSVESEIKEAFKYDKAKVQFGYISAFGLMEISRQRVKQSILEANTVQCLHCKGVGRVRSLESSSGDILRNIRYCANKNRNKLINISVAGQMVEYFFNNKRQHIAEIEEEFSVSIKLTVNQNTSSTSDFNVSVENDDMLNQSKDVVNVFTVDYKVSEDNKLKEEIQNTPTGNMWIKKWLSRIFSQFNS</sequence>
<dbReference type="PANTHER" id="PTHR30001:SF1">
    <property type="entry name" value="RIBONUCLEASE E_G-LIKE PROTEIN, CHLOROPLASTIC"/>
    <property type="match status" value="1"/>
</dbReference>
<evidence type="ECO:0000256" key="14">
    <source>
        <dbReference type="ARBA" id="ARBA00022801"/>
    </source>
</evidence>
<dbReference type="EMBL" id="CP007474">
    <property type="protein sequence ID" value="AHX04550.1"/>
    <property type="molecule type" value="Genomic_DNA"/>
</dbReference>
<dbReference type="KEGG" id="ehh:EHF_0413"/>
<dbReference type="AlphaFoldDB" id="X5H3A5"/>
<keyword evidence="7" id="KW-0997">Cell inner membrane</keyword>
<dbReference type="GO" id="GO:0006364">
    <property type="term" value="P:rRNA processing"/>
    <property type="evidence" value="ECO:0007669"/>
    <property type="project" value="UniProtKB-KW"/>
</dbReference>
<evidence type="ECO:0000256" key="5">
    <source>
        <dbReference type="ARBA" id="ARBA00022475"/>
    </source>
</evidence>
<keyword evidence="20" id="KW-1185">Reference proteome</keyword>
<dbReference type="InterPro" id="IPR019307">
    <property type="entry name" value="RNA-bd_AU-1/RNase_E/G"/>
</dbReference>
<dbReference type="InterPro" id="IPR003029">
    <property type="entry name" value="S1_domain"/>
</dbReference>
<evidence type="ECO:0000256" key="11">
    <source>
        <dbReference type="ARBA" id="ARBA00022723"/>
    </source>
</evidence>
<dbReference type="eggNOG" id="COG1530">
    <property type="taxonomic scope" value="Bacteria"/>
</dbReference>
<dbReference type="PANTHER" id="PTHR30001">
    <property type="entry name" value="RIBONUCLEASE"/>
    <property type="match status" value="1"/>
</dbReference>
<keyword evidence="14 19" id="KW-0378">Hydrolase</keyword>
<keyword evidence="17" id="KW-0472">Membrane</keyword>
<keyword evidence="9" id="KW-0819">tRNA processing</keyword>
<dbReference type="Gene3D" id="3.40.1260.20">
    <property type="entry name" value="Ribonuclease E, catalytic domain"/>
    <property type="match status" value="1"/>
</dbReference>
<dbReference type="GO" id="GO:0004519">
    <property type="term" value="F:endonuclease activity"/>
    <property type="evidence" value="ECO:0007669"/>
    <property type="project" value="UniProtKB-KW"/>
</dbReference>
<protein>
    <recommendedName>
        <fullName evidence="4">Ribonuclease G</fullName>
    </recommendedName>
</protein>
<accession>X5H3A5</accession>
<dbReference type="GO" id="GO:0019843">
    <property type="term" value="F:rRNA binding"/>
    <property type="evidence" value="ECO:0007669"/>
    <property type="project" value="UniProtKB-KW"/>
</dbReference>
<keyword evidence="12" id="KW-0699">rRNA-binding</keyword>
<dbReference type="SMART" id="SM00316">
    <property type="entry name" value="S1"/>
    <property type="match status" value="1"/>
</dbReference>
<dbReference type="RefSeq" id="WP_044194524.1">
    <property type="nucleotide sequence ID" value="NZ_CP007474.1"/>
</dbReference>
<dbReference type="InterPro" id="IPR004659">
    <property type="entry name" value="RNase_E/G"/>
</dbReference>
<comment type="cofactor">
    <cofactor evidence="1">
        <name>Mg(2+)</name>
        <dbReference type="ChEBI" id="CHEBI:18420"/>
    </cofactor>
</comment>
<evidence type="ECO:0000256" key="3">
    <source>
        <dbReference type="ARBA" id="ARBA00005663"/>
    </source>
</evidence>
<evidence type="ECO:0000256" key="8">
    <source>
        <dbReference type="ARBA" id="ARBA00022552"/>
    </source>
</evidence>
<dbReference type="STRING" id="391036.EHF_0413"/>
<dbReference type="InterPro" id="IPR012340">
    <property type="entry name" value="NA-bd_OB-fold"/>
</dbReference>
<evidence type="ECO:0000256" key="1">
    <source>
        <dbReference type="ARBA" id="ARBA00001946"/>
    </source>
</evidence>
<keyword evidence="8" id="KW-0698">rRNA processing</keyword>
<evidence type="ECO:0000256" key="4">
    <source>
        <dbReference type="ARBA" id="ARBA00017719"/>
    </source>
</evidence>
<evidence type="ECO:0000313" key="19">
    <source>
        <dbReference type="EMBL" id="AHX04550.1"/>
    </source>
</evidence>
<keyword evidence="15" id="KW-0460">Magnesium</keyword>
<organism evidence="19 20">
    <name type="scientific">Ehrlichia japonica</name>
    <dbReference type="NCBI Taxonomy" id="391036"/>
    <lineage>
        <taxon>Bacteria</taxon>
        <taxon>Pseudomonadati</taxon>
        <taxon>Pseudomonadota</taxon>
        <taxon>Alphaproteobacteria</taxon>
        <taxon>Rickettsiales</taxon>
        <taxon>Anaplasmataceae</taxon>
        <taxon>Ehrlichia</taxon>
    </lineage>
</organism>
<dbReference type="GO" id="GO:0004540">
    <property type="term" value="F:RNA nuclease activity"/>
    <property type="evidence" value="ECO:0007669"/>
    <property type="project" value="InterPro"/>
</dbReference>
<comment type="similarity">
    <text evidence="3">Belongs to the RNase E/G family. RNase G subfamily.</text>
</comment>
<dbReference type="OrthoDB" id="9804278at2"/>
<dbReference type="Pfam" id="PF20833">
    <property type="entry name" value="RNase_E_G_Thio"/>
    <property type="match status" value="1"/>
</dbReference>
<feature type="domain" description="S1 motif" evidence="18">
    <location>
        <begin position="41"/>
        <end position="190"/>
    </location>
</feature>
<evidence type="ECO:0000256" key="7">
    <source>
        <dbReference type="ARBA" id="ARBA00022519"/>
    </source>
</evidence>
<evidence type="ECO:0000256" key="2">
    <source>
        <dbReference type="ARBA" id="ARBA00004496"/>
    </source>
</evidence>
<dbReference type="GO" id="GO:0046872">
    <property type="term" value="F:metal ion binding"/>
    <property type="evidence" value="ECO:0007669"/>
    <property type="project" value="UniProtKB-KW"/>
</dbReference>
<dbReference type="NCBIfam" id="TIGR00757">
    <property type="entry name" value="RNaseEG"/>
    <property type="match status" value="1"/>
</dbReference>
<evidence type="ECO:0000256" key="6">
    <source>
        <dbReference type="ARBA" id="ARBA00022490"/>
    </source>
</evidence>
<evidence type="ECO:0000256" key="10">
    <source>
        <dbReference type="ARBA" id="ARBA00022722"/>
    </source>
</evidence>
<dbReference type="Proteomes" id="UP000023762">
    <property type="component" value="Chromosome"/>
</dbReference>
<evidence type="ECO:0000256" key="16">
    <source>
        <dbReference type="ARBA" id="ARBA00022884"/>
    </source>
</evidence>
<comment type="subcellular location">
    <subcellularLocation>
        <location evidence="2">Cytoplasm</location>
    </subcellularLocation>
</comment>
<dbReference type="GO" id="GO:0005737">
    <property type="term" value="C:cytoplasm"/>
    <property type="evidence" value="ECO:0007669"/>
    <property type="project" value="UniProtKB-SubCell"/>
</dbReference>
<evidence type="ECO:0000259" key="18">
    <source>
        <dbReference type="SMART" id="SM00316"/>
    </source>
</evidence>
<evidence type="ECO:0000256" key="17">
    <source>
        <dbReference type="ARBA" id="ARBA00023136"/>
    </source>
</evidence>
<keyword evidence="10" id="KW-0540">Nuclease</keyword>
<reference evidence="19 20" key="1">
    <citation type="submission" date="2014-03" db="EMBL/GenBank/DDBJ databases">
        <title>Sequencing and Comparison of Genomes and Transcriptome Profiles of Human Ehrlichiosis Agents.</title>
        <authorList>
            <person name="Lin M."/>
            <person name="Daugherty S.C."/>
            <person name="Nagaraj S."/>
            <person name="Cheng Z."/>
            <person name="Xiong Q."/>
            <person name="Lin F.-Y."/>
            <person name="Sengamalay N."/>
            <person name="Ott S."/>
            <person name="Godinez A."/>
            <person name="Tallon L.J."/>
            <person name="Sadzewicz L."/>
            <person name="Fraser C.M."/>
            <person name="Dunning Hotopp J.C."/>
            <person name="Rikihisa Y."/>
        </authorList>
    </citation>
    <scope>NUCLEOTIDE SEQUENCE [LARGE SCALE GENOMIC DNA]</scope>
    <source>
        <strain evidence="19 20">HF</strain>
    </source>
</reference>
<proteinExistence type="inferred from homology"/>
<keyword evidence="6" id="KW-0963">Cytoplasm</keyword>